<dbReference type="GO" id="GO:0005737">
    <property type="term" value="C:cytoplasm"/>
    <property type="evidence" value="ECO:0007669"/>
    <property type="project" value="TreeGrafter"/>
</dbReference>
<keyword evidence="1" id="KW-0433">Leucine-rich repeat</keyword>
<dbReference type="AlphaFoldDB" id="V8NGZ0"/>
<comment type="caution">
    <text evidence="3">The sequence shown here is derived from an EMBL/GenBank/DDBJ whole genome shotgun (WGS) entry which is preliminary data.</text>
</comment>
<dbReference type="PANTHER" id="PTHR48051">
    <property type="match status" value="1"/>
</dbReference>
<evidence type="ECO:0000256" key="1">
    <source>
        <dbReference type="ARBA" id="ARBA00022614"/>
    </source>
</evidence>
<dbReference type="SMART" id="SM00364">
    <property type="entry name" value="LRR_BAC"/>
    <property type="match status" value="3"/>
</dbReference>
<feature type="non-terminal residue" evidence="3">
    <location>
        <position position="1"/>
    </location>
</feature>
<dbReference type="PROSITE" id="PS51450">
    <property type="entry name" value="LRR"/>
    <property type="match status" value="1"/>
</dbReference>
<evidence type="ECO:0000256" key="2">
    <source>
        <dbReference type="ARBA" id="ARBA00022737"/>
    </source>
</evidence>
<dbReference type="Gene3D" id="3.80.10.10">
    <property type="entry name" value="Ribonuclease Inhibitor"/>
    <property type="match status" value="2"/>
</dbReference>
<proteinExistence type="predicted"/>
<evidence type="ECO:0000313" key="4">
    <source>
        <dbReference type="Proteomes" id="UP000018936"/>
    </source>
</evidence>
<dbReference type="InterPro" id="IPR001611">
    <property type="entry name" value="Leu-rich_rpt"/>
</dbReference>
<dbReference type="OrthoDB" id="660555at2759"/>
<name>V8NGZ0_OPHHA</name>
<evidence type="ECO:0000313" key="3">
    <source>
        <dbReference type="EMBL" id="ETE60832.1"/>
    </source>
</evidence>
<dbReference type="InterPro" id="IPR050216">
    <property type="entry name" value="LRR_domain-containing"/>
</dbReference>
<dbReference type="EMBL" id="AZIM01004355">
    <property type="protein sequence ID" value="ETE60832.1"/>
    <property type="molecule type" value="Genomic_DNA"/>
</dbReference>
<gene>
    <name evidence="3" type="primary">LRCH3</name>
    <name evidence="3" type="ORF">L345_13423</name>
</gene>
<dbReference type="InterPro" id="IPR003591">
    <property type="entry name" value="Leu-rich_rpt_typical-subtyp"/>
</dbReference>
<dbReference type="InterPro" id="IPR032675">
    <property type="entry name" value="LRR_dom_sf"/>
</dbReference>
<reference evidence="3 4" key="1">
    <citation type="journal article" date="2013" name="Proc. Natl. Acad. Sci. U.S.A.">
        <title>The king cobra genome reveals dynamic gene evolution and adaptation in the snake venom system.</title>
        <authorList>
            <person name="Vonk F.J."/>
            <person name="Casewell N.R."/>
            <person name="Henkel C.V."/>
            <person name="Heimberg A.M."/>
            <person name="Jansen H.J."/>
            <person name="McCleary R.J."/>
            <person name="Kerkkamp H.M."/>
            <person name="Vos R.A."/>
            <person name="Guerreiro I."/>
            <person name="Calvete J.J."/>
            <person name="Wuster W."/>
            <person name="Woods A.E."/>
            <person name="Logan J.M."/>
            <person name="Harrison R.A."/>
            <person name="Castoe T.A."/>
            <person name="de Koning A.P."/>
            <person name="Pollock D.D."/>
            <person name="Yandell M."/>
            <person name="Calderon D."/>
            <person name="Renjifo C."/>
            <person name="Currier R.B."/>
            <person name="Salgado D."/>
            <person name="Pla D."/>
            <person name="Sanz L."/>
            <person name="Hyder A.S."/>
            <person name="Ribeiro J.M."/>
            <person name="Arntzen J.W."/>
            <person name="van den Thillart G.E."/>
            <person name="Boetzer M."/>
            <person name="Pirovano W."/>
            <person name="Dirks R.P."/>
            <person name="Spaink H.P."/>
            <person name="Duboule D."/>
            <person name="McGlinn E."/>
            <person name="Kini R.M."/>
            <person name="Richardson M.K."/>
        </authorList>
    </citation>
    <scope>NUCLEOTIDE SEQUENCE</scope>
    <source>
        <tissue evidence="3">Blood</tissue>
    </source>
</reference>
<accession>V8NGZ0</accession>
<dbReference type="PANTHER" id="PTHR48051:SF44">
    <property type="entry name" value="LEUCINE RICH REPEATS AND CALPONIN HOMOLOGY DOMAIN CONTAINING 3"/>
    <property type="match status" value="1"/>
</dbReference>
<sequence length="264" mass="30162">LSRNRLSELPQEACLFVSLESLNLYQNCIRYIPEAILNLQSLTFLNISRNQLSTLPVHLCNLPLKVLIASNNKLVSIPEEIGQLRHLMELIGNLNSLRDLNIRRNHLVHLPEELAELPLIRLDFSCNKITTIPVCYRNLRHLQTITLDNNPLQSPPAQVIHEDLYSSRPYGALDSGFNSVDSGDKRWSGNEPTDEFSDLPLRVAEITKEQRLRRESHYQEHRGNSLVTNGGVEQDLDQIDFIDSCATEEEEEEVRQAKCPEVHP</sequence>
<keyword evidence="4" id="KW-1185">Reference proteome</keyword>
<dbReference type="SMART" id="SM00369">
    <property type="entry name" value="LRR_TYP"/>
    <property type="match status" value="5"/>
</dbReference>
<protein>
    <submittedName>
        <fullName evidence="3">Leucine-rich repeat and calponin-likey domain-containing protein 3</fullName>
    </submittedName>
</protein>
<organism evidence="3 4">
    <name type="scientific">Ophiophagus hannah</name>
    <name type="common">King cobra</name>
    <name type="synonym">Naja hannah</name>
    <dbReference type="NCBI Taxonomy" id="8665"/>
    <lineage>
        <taxon>Eukaryota</taxon>
        <taxon>Metazoa</taxon>
        <taxon>Chordata</taxon>
        <taxon>Craniata</taxon>
        <taxon>Vertebrata</taxon>
        <taxon>Euteleostomi</taxon>
        <taxon>Lepidosauria</taxon>
        <taxon>Squamata</taxon>
        <taxon>Bifurcata</taxon>
        <taxon>Unidentata</taxon>
        <taxon>Episquamata</taxon>
        <taxon>Toxicofera</taxon>
        <taxon>Serpentes</taxon>
        <taxon>Colubroidea</taxon>
        <taxon>Elapidae</taxon>
        <taxon>Elapinae</taxon>
        <taxon>Ophiophagus</taxon>
    </lineage>
</organism>
<dbReference type="Pfam" id="PF13855">
    <property type="entry name" value="LRR_8"/>
    <property type="match status" value="2"/>
</dbReference>
<dbReference type="Proteomes" id="UP000018936">
    <property type="component" value="Unassembled WGS sequence"/>
</dbReference>
<keyword evidence="2" id="KW-0677">Repeat</keyword>
<dbReference type="SUPFAM" id="SSF52058">
    <property type="entry name" value="L domain-like"/>
    <property type="match status" value="1"/>
</dbReference>